<evidence type="ECO:0000256" key="1">
    <source>
        <dbReference type="ARBA" id="ARBA00004123"/>
    </source>
</evidence>
<evidence type="ECO:0000256" key="12">
    <source>
        <dbReference type="ARBA" id="ARBA00065185"/>
    </source>
</evidence>
<evidence type="ECO:0000313" key="14">
    <source>
        <dbReference type="EMBL" id="KAK6747467.1"/>
    </source>
</evidence>
<dbReference type="PANTHER" id="PTHR12955:SF1">
    <property type="entry name" value="INTEGRATOR COMPLEX SUBUNIT 13"/>
    <property type="match status" value="1"/>
</dbReference>
<comment type="caution">
    <text evidence="14">The sequence shown here is derived from an EMBL/GenBank/DDBJ whole genome shotgun (WGS) entry which is preliminary data.</text>
</comment>
<sequence length="1081" mass="121929">MAEGEEFCSSTLYRDNPDWADVTPIYPTKEEDGAVRIAVSEQFRDAFAYFRAVLASGEMSTRAFLLTEDCIQLNPANYTLWQFRRELLKKLNVDLTNELKYLDDIIMQTPKNYQVWHHRRAVVELIGASAAKNELAFTASVIEDESKNYHAWQYRQWVLRHFVFTGKDIEEALETELSFTSKLLFEDPRNNSAWNNRYFVLQTTNKMSAPSTLDNEISLTKRFIEKMPNNESVWNYLAGLLLGSGLSSRADVVAFVEDLYERTEAPKRSPYLVSFICDVLLENIENDVNAVESCKRAKELYTELVSLDPVRSNYWKHQMRVADNLLERRSFRTVAKMGMGPDHKVLVVLDHGSRFAKNANNPLNITLKESNTSRTVGKCDKSLWTWCVEATLELHRVVFDLFSGERDPACARLMRLVLADCVGRVLQPRWGTKLVTQQEMLNSLSGAGLPSTSDDSDGVALSGITLAVEALSQLSDAQMKWEGPCPTKKQEANNVKERSSFTRVPKCWETPSSSTVASESERKIVENSGSIIIFTSFAEDERLTELENEVADVVNCRNRIIKSLQDSSFSCISHVKMYIINILPNDRQYSATSKPFRDISPALSSCIFSRTAGDELISIIHSIAINIYDLVSTTVSGIPMKEEAQQGQPAVAINYDVELLHSREAHIELERLGLVTRDVAEDVTGTLMVYAGRATYPTARLVWSTPVPKGRWNTFPRNRHASRVTPSAVNSRPSVCLSSYLLQGRNVMLEVTRVAKCEGLLSNVGAKLIAHTLIAHGGHIYIHANDVGPHGVLDCQETREKMQLRKTANGRISDFIALVKESSLHLPESGNKADVDAKNSIAFSNVACCQPRRQLLRVTRYWPLRSDQCYIYNVPKRFDALFAIMRQPHLSTVDADKCKQVIHQMVALRDSREKLGEMNTASRLLKDNSSREEQLQVAFLEMARHLGNYVNHSEKHSESVGLERVMKTSTSDVTVVDRSIKKRQEAAASNFTVASASVMSSAANETRNTGRSDSPLPKKPRKSVYLWKPNETMNLYDYIVEKEERQHRAHWVDFVGRVKAGNRPAHLYPNLDLSASSAKQE</sequence>
<proteinExistence type="inferred from homology"/>
<organism evidence="14 15">
    <name type="scientific">Necator americanus</name>
    <name type="common">Human hookworm</name>
    <dbReference type="NCBI Taxonomy" id="51031"/>
    <lineage>
        <taxon>Eukaryota</taxon>
        <taxon>Metazoa</taxon>
        <taxon>Ecdysozoa</taxon>
        <taxon>Nematoda</taxon>
        <taxon>Chromadorea</taxon>
        <taxon>Rhabditida</taxon>
        <taxon>Rhabditina</taxon>
        <taxon>Rhabditomorpha</taxon>
        <taxon>Strongyloidea</taxon>
        <taxon>Ancylostomatidae</taxon>
        <taxon>Bunostominae</taxon>
        <taxon>Necator</taxon>
    </lineage>
</organism>
<dbReference type="InterPro" id="IPR002088">
    <property type="entry name" value="Prenyl_trans_a"/>
</dbReference>
<dbReference type="PANTHER" id="PTHR12955">
    <property type="entry name" value="SARCOMA ANTIGEN NY-SAR-95-RELATED"/>
    <property type="match status" value="1"/>
</dbReference>
<evidence type="ECO:0000256" key="5">
    <source>
        <dbReference type="ARBA" id="ARBA00022618"/>
    </source>
</evidence>
<dbReference type="Pfam" id="PF01239">
    <property type="entry name" value="PPTA"/>
    <property type="match status" value="5"/>
</dbReference>
<dbReference type="PROSITE" id="PS51147">
    <property type="entry name" value="PFTA"/>
    <property type="match status" value="5"/>
</dbReference>
<keyword evidence="8" id="KW-0131">Cell cycle</keyword>
<reference evidence="14 15" key="1">
    <citation type="submission" date="2023-08" db="EMBL/GenBank/DDBJ databases">
        <title>A Necator americanus chromosomal reference genome.</title>
        <authorList>
            <person name="Ilik V."/>
            <person name="Petrzelkova K.J."/>
            <person name="Pardy F."/>
            <person name="Fuh T."/>
            <person name="Niatou-Singa F.S."/>
            <person name="Gouil Q."/>
            <person name="Baker L."/>
            <person name="Ritchie M.E."/>
            <person name="Jex A.R."/>
            <person name="Gazzola D."/>
            <person name="Li H."/>
            <person name="Toshio Fujiwara R."/>
            <person name="Zhan B."/>
            <person name="Aroian R.V."/>
            <person name="Pafco B."/>
            <person name="Schwarz E.M."/>
        </authorList>
    </citation>
    <scope>NUCLEOTIDE SEQUENCE [LARGE SCALE GENOMIC DNA]</scope>
    <source>
        <strain evidence="14 15">Aroian</strain>
        <tissue evidence="14">Whole animal</tissue>
    </source>
</reference>
<dbReference type="Proteomes" id="UP001303046">
    <property type="component" value="Unassembled WGS sequence"/>
</dbReference>
<dbReference type="Pfam" id="PF10221">
    <property type="entry name" value="Mat89Bb"/>
    <property type="match status" value="1"/>
</dbReference>
<gene>
    <name evidence="14" type="primary">Necator_chrIV.g13873</name>
    <name evidence="14" type="ORF">RB195_000581</name>
</gene>
<keyword evidence="7" id="KW-0539">Nucleus</keyword>
<comment type="subunit">
    <text evidence="12">Belongs to the multiprotein complex Integrator, at least composed of IntS1, IntS2, IntS3, IntS4, omd/IntS5, IntS6, defl/IntS7, IntS8, IntS9, IntS10, IntS11, IntS12, asun/IntS13, IntS14 and IntS15. The core complex associates with protein phosphatase 2A subunits mts/PP2A and Pp2A-29B, to form the Integrator-PP2A (INTAC) complex.</text>
</comment>
<evidence type="ECO:0000256" key="4">
    <source>
        <dbReference type="ARBA" id="ARBA00022490"/>
    </source>
</evidence>
<evidence type="ECO:0000256" key="2">
    <source>
        <dbReference type="ARBA" id="ARBA00004556"/>
    </source>
</evidence>
<evidence type="ECO:0000256" key="3">
    <source>
        <dbReference type="ARBA" id="ARBA00020501"/>
    </source>
</evidence>
<keyword evidence="5" id="KW-0132">Cell division</keyword>
<evidence type="ECO:0000313" key="15">
    <source>
        <dbReference type="Proteomes" id="UP001303046"/>
    </source>
</evidence>
<dbReference type="Gene3D" id="1.25.40.120">
    <property type="entry name" value="Protein prenylyltransferase"/>
    <property type="match status" value="1"/>
</dbReference>
<evidence type="ECO:0000256" key="7">
    <source>
        <dbReference type="ARBA" id="ARBA00023242"/>
    </source>
</evidence>
<accession>A0ABR1DAE7</accession>
<evidence type="ECO:0000256" key="11">
    <source>
        <dbReference type="ARBA" id="ARBA00061603"/>
    </source>
</evidence>
<protein>
    <recommendedName>
        <fullName evidence="3">Protein asunder</fullName>
    </recommendedName>
    <alternativeName>
        <fullName evidence="10">Cell cycle regulator Mat89Bb</fullName>
    </alternativeName>
    <alternativeName>
        <fullName evidence="9">Set apart in position or space protein</fullName>
    </alternativeName>
</protein>
<keyword evidence="4" id="KW-0963">Cytoplasm</keyword>
<evidence type="ECO:0000256" key="13">
    <source>
        <dbReference type="SAM" id="MobiDB-lite"/>
    </source>
</evidence>
<dbReference type="SUPFAM" id="SSF48439">
    <property type="entry name" value="Protein prenylyltransferase"/>
    <property type="match status" value="1"/>
</dbReference>
<evidence type="ECO:0000256" key="6">
    <source>
        <dbReference type="ARBA" id="ARBA00022776"/>
    </source>
</evidence>
<comment type="subcellular location">
    <subcellularLocation>
        <location evidence="2">Cytoplasm</location>
        <location evidence="2">Perinuclear region</location>
    </subcellularLocation>
    <subcellularLocation>
        <location evidence="1">Nucleus</location>
    </subcellularLocation>
</comment>
<name>A0ABR1DAE7_NECAM</name>
<evidence type="ECO:0000256" key="10">
    <source>
        <dbReference type="ARBA" id="ARBA00032585"/>
    </source>
</evidence>
<evidence type="ECO:0000256" key="8">
    <source>
        <dbReference type="ARBA" id="ARBA00023306"/>
    </source>
</evidence>
<evidence type="ECO:0000256" key="9">
    <source>
        <dbReference type="ARBA" id="ARBA00030658"/>
    </source>
</evidence>
<dbReference type="EMBL" id="JAVFWL010000004">
    <property type="protein sequence ID" value="KAK6747467.1"/>
    <property type="molecule type" value="Genomic_DNA"/>
</dbReference>
<keyword evidence="15" id="KW-1185">Reference proteome</keyword>
<keyword evidence="6" id="KW-0498">Mitosis</keyword>
<comment type="similarity">
    <text evidence="11">Belongs to the Integrator subunit 13 family.</text>
</comment>
<dbReference type="InterPro" id="IPR019355">
    <property type="entry name" value="Cell_cycle_regulator_Mat89Bb"/>
</dbReference>
<feature type="region of interest" description="Disordered" evidence="13">
    <location>
        <begin position="997"/>
        <end position="1021"/>
    </location>
</feature>